<reference evidence="2" key="1">
    <citation type="submission" date="2020-02" db="EMBL/GenBank/DDBJ databases">
        <authorList>
            <person name="Meier V. D."/>
        </authorList>
    </citation>
    <scope>NUCLEOTIDE SEQUENCE</scope>
    <source>
        <strain evidence="2">AVDCRST_MAG29</strain>
    </source>
</reference>
<organism evidence="2">
    <name type="scientific">uncultured Nocardioidaceae bacterium</name>
    <dbReference type="NCBI Taxonomy" id="253824"/>
    <lineage>
        <taxon>Bacteria</taxon>
        <taxon>Bacillati</taxon>
        <taxon>Actinomycetota</taxon>
        <taxon>Actinomycetes</taxon>
        <taxon>Propionibacteriales</taxon>
        <taxon>Nocardioidaceae</taxon>
        <taxon>environmental samples</taxon>
    </lineage>
</organism>
<feature type="compositionally biased region" description="Basic residues" evidence="1">
    <location>
        <begin position="19"/>
        <end position="28"/>
    </location>
</feature>
<feature type="region of interest" description="Disordered" evidence="1">
    <location>
        <begin position="1"/>
        <end position="93"/>
    </location>
</feature>
<protein>
    <submittedName>
        <fullName evidence="2">Uncharacterized protein</fullName>
    </submittedName>
</protein>
<feature type="compositionally biased region" description="Low complexity" evidence="1">
    <location>
        <begin position="29"/>
        <end position="61"/>
    </location>
</feature>
<gene>
    <name evidence="2" type="ORF">AVDCRST_MAG29-801</name>
</gene>
<accession>A0A6J4LAC8</accession>
<evidence type="ECO:0000313" key="2">
    <source>
        <dbReference type="EMBL" id="CAA9326940.1"/>
    </source>
</evidence>
<sequence length="93" mass="9853">HPSSGRSPRELHPPAPATRPRRRDHRGCRPCAARGRRGPPSSCATAAGRRGRGRWSAARRAPCARGPTAPGRARSWDLPSPVPLAGVATAPRV</sequence>
<evidence type="ECO:0000256" key="1">
    <source>
        <dbReference type="SAM" id="MobiDB-lite"/>
    </source>
</evidence>
<proteinExistence type="predicted"/>
<dbReference type="AlphaFoldDB" id="A0A6J4LAC8"/>
<name>A0A6J4LAC8_9ACTN</name>
<dbReference type="EMBL" id="CADCUG010000045">
    <property type="protein sequence ID" value="CAA9326940.1"/>
    <property type="molecule type" value="Genomic_DNA"/>
</dbReference>
<feature type="non-terminal residue" evidence="2">
    <location>
        <position position="93"/>
    </location>
</feature>
<feature type="non-terminal residue" evidence="2">
    <location>
        <position position="1"/>
    </location>
</feature>